<dbReference type="InterPro" id="IPR002104">
    <property type="entry name" value="Integrase_catalytic"/>
</dbReference>
<evidence type="ECO:0000256" key="3">
    <source>
        <dbReference type="ARBA" id="ARBA00023172"/>
    </source>
</evidence>
<dbReference type="KEGG" id="sdf:ACG33_07530"/>
<evidence type="ECO:0000313" key="7">
    <source>
        <dbReference type="EMBL" id="AMN46949.1"/>
    </source>
</evidence>
<dbReference type="InterPro" id="IPR004107">
    <property type="entry name" value="Integrase_SAM-like_N"/>
</dbReference>
<dbReference type="PROSITE" id="PS51898">
    <property type="entry name" value="TYR_RECOMBINASE"/>
    <property type="match status" value="1"/>
</dbReference>
<dbReference type="InterPro" id="IPR011010">
    <property type="entry name" value="DNA_brk_join_enz"/>
</dbReference>
<dbReference type="GO" id="GO:0006310">
    <property type="term" value="P:DNA recombination"/>
    <property type="evidence" value="ECO:0007669"/>
    <property type="project" value="UniProtKB-KW"/>
</dbReference>
<feature type="domain" description="Core-binding (CB)" evidence="6">
    <location>
        <begin position="1"/>
        <end position="84"/>
    </location>
</feature>
<dbReference type="InterPro" id="IPR010998">
    <property type="entry name" value="Integrase_recombinase_N"/>
</dbReference>
<dbReference type="PROSITE" id="PS51900">
    <property type="entry name" value="CB"/>
    <property type="match status" value="1"/>
</dbReference>
<protein>
    <recommendedName>
        <fullName evidence="9">Integrase</fullName>
    </recommendedName>
</protein>
<dbReference type="InterPro" id="IPR044068">
    <property type="entry name" value="CB"/>
</dbReference>
<feature type="domain" description="Tyr recombinase" evidence="5">
    <location>
        <begin position="106"/>
        <end position="234"/>
    </location>
</feature>
<name>A0A127FBM2_STEDE</name>
<dbReference type="EMBL" id="CP011971">
    <property type="protein sequence ID" value="AMN46949.1"/>
    <property type="molecule type" value="Genomic_DNA"/>
</dbReference>
<dbReference type="Gene3D" id="1.10.150.130">
    <property type="match status" value="1"/>
</dbReference>
<reference evidence="7 8" key="1">
    <citation type="submission" date="2015-06" db="EMBL/GenBank/DDBJ databases">
        <title>A Comprehensive Approach to Explore the Metabolic and Phylogenetic Diversity of Bacterial Steroid Degradation in the Environment: Testosterone as an Example.</title>
        <authorList>
            <person name="Yang F.-C."/>
            <person name="Chen Y.-L."/>
            <person name="Yu C.-P."/>
            <person name="Tang S.-L."/>
            <person name="Wang P.-H."/>
            <person name="Ismail W."/>
            <person name="Wang C.-H."/>
            <person name="Yang C.-Y."/>
            <person name="Chiang Y.-R."/>
        </authorList>
    </citation>
    <scope>NUCLEOTIDE SEQUENCE [LARGE SCALE GENOMIC DNA]</scope>
    <source>
        <strain evidence="7 8">DSM 18526</strain>
    </source>
</reference>
<dbReference type="InterPro" id="IPR013762">
    <property type="entry name" value="Integrase-like_cat_sf"/>
</dbReference>
<evidence type="ECO:0000313" key="8">
    <source>
        <dbReference type="Proteomes" id="UP000070250"/>
    </source>
</evidence>
<dbReference type="RefSeq" id="WP_066920066.1">
    <property type="nucleotide sequence ID" value="NZ_CP011971.1"/>
</dbReference>
<evidence type="ECO:0000256" key="4">
    <source>
        <dbReference type="PROSITE-ProRule" id="PRU01248"/>
    </source>
</evidence>
<evidence type="ECO:0000256" key="2">
    <source>
        <dbReference type="ARBA" id="ARBA00023125"/>
    </source>
</evidence>
<sequence length="234" mass="27479">MTDTLIERYLDVLVVEYHIGAATRAAHRLDLLNLERWLGRHSKSSLVDVTDTALVRYLSKELARSPTLAVRRRRTMRRFYAWLKDVGCRDDDPMQGRRMRNWWTTRAKIHIPPRQARRLELALTSRNQMIVALMLSCGLEARDIAALKLRDLVLNERVLLSQNRRIELRPVLLKMLQQYLDNARPRLLRVHDSEYVFLSPVGSPLYPAMLRDTVASLTGKFWRSRKREERSAIH</sequence>
<dbReference type="Gene3D" id="1.10.443.10">
    <property type="entry name" value="Intergrase catalytic core"/>
    <property type="match status" value="1"/>
</dbReference>
<evidence type="ECO:0000259" key="5">
    <source>
        <dbReference type="PROSITE" id="PS51898"/>
    </source>
</evidence>
<dbReference type="AlphaFoldDB" id="A0A127FBM2"/>
<accession>A0A127FBM2</accession>
<dbReference type="Pfam" id="PF02899">
    <property type="entry name" value="Phage_int_SAM_1"/>
    <property type="match status" value="1"/>
</dbReference>
<organism evidence="7 8">
    <name type="scientific">Steroidobacter denitrificans</name>
    <dbReference type="NCBI Taxonomy" id="465721"/>
    <lineage>
        <taxon>Bacteria</taxon>
        <taxon>Pseudomonadati</taxon>
        <taxon>Pseudomonadota</taxon>
        <taxon>Gammaproteobacteria</taxon>
        <taxon>Steroidobacterales</taxon>
        <taxon>Steroidobacteraceae</taxon>
        <taxon>Steroidobacter</taxon>
    </lineage>
</organism>
<evidence type="ECO:0008006" key="9">
    <source>
        <dbReference type="Google" id="ProtNLM"/>
    </source>
</evidence>
<keyword evidence="3" id="KW-0233">DNA recombination</keyword>
<dbReference type="Proteomes" id="UP000070250">
    <property type="component" value="Chromosome"/>
</dbReference>
<keyword evidence="2 4" id="KW-0238">DNA-binding</keyword>
<evidence type="ECO:0000259" key="6">
    <source>
        <dbReference type="PROSITE" id="PS51900"/>
    </source>
</evidence>
<proteinExistence type="predicted"/>
<dbReference type="SUPFAM" id="SSF56349">
    <property type="entry name" value="DNA breaking-rejoining enzymes"/>
    <property type="match status" value="1"/>
</dbReference>
<dbReference type="STRING" id="465721.ACG33_07530"/>
<keyword evidence="8" id="KW-1185">Reference proteome</keyword>
<evidence type="ECO:0000256" key="1">
    <source>
        <dbReference type="ARBA" id="ARBA00022908"/>
    </source>
</evidence>
<keyword evidence="1" id="KW-0229">DNA integration</keyword>
<gene>
    <name evidence="7" type="ORF">ACG33_07530</name>
</gene>
<dbReference type="GO" id="GO:0003677">
    <property type="term" value="F:DNA binding"/>
    <property type="evidence" value="ECO:0007669"/>
    <property type="project" value="UniProtKB-UniRule"/>
</dbReference>
<dbReference type="GO" id="GO:0015074">
    <property type="term" value="P:DNA integration"/>
    <property type="evidence" value="ECO:0007669"/>
    <property type="project" value="UniProtKB-KW"/>
</dbReference>